<dbReference type="InterPro" id="IPR029058">
    <property type="entry name" value="AB_hydrolase_fold"/>
</dbReference>
<dbReference type="PANTHER" id="PTHR32268">
    <property type="entry name" value="HOMOSERINE O-ACETYLTRANSFERASE"/>
    <property type="match status" value="1"/>
</dbReference>
<dbReference type="GO" id="GO:0009092">
    <property type="term" value="P:homoserine metabolic process"/>
    <property type="evidence" value="ECO:0007669"/>
    <property type="project" value="TreeGrafter"/>
</dbReference>
<dbReference type="PANTHER" id="PTHR32268:SF11">
    <property type="entry name" value="HOMOSERINE O-ACETYLTRANSFERASE"/>
    <property type="match status" value="1"/>
</dbReference>
<dbReference type="InterPro" id="IPR000073">
    <property type="entry name" value="AB_hydrolase_1"/>
</dbReference>
<sequence>MSFIKPHTQPDLTVPDLMGTDIRVDIPDEFRLQSGQRLEQTDVVARLYGPADGRVVVAAGGISAGRILFAKEDSTDTAPGWWEGVAGPDEALDLNVFRVLSIEFAPRLPASQVYTITTHDQARLVKLILDHLEVAHVFAFIGASYGAMIGLAFAELYPDYIDRVCCISAAHRAHPMATAMRGLQRRLLKFGLDTGREQEGISLARQLAMTTYRSEAEFSERFDGPAPDWAGENYTVCGYLRARGDAYTSNANRWISMSDSLDRHRVDPAKIKARVFLAAVPTDRLVPYSDMQTLHETLTDSVFIDFPSLYGHDAFLKEIRLVSDIVRTSLKD</sequence>
<protein>
    <submittedName>
        <fullName evidence="3">Homoserine O-acetyltransferase</fullName>
        <ecNumber evidence="3">2.3.1.31</ecNumber>
    </submittedName>
</protein>
<proteinExistence type="predicted"/>
<reference evidence="4" key="2">
    <citation type="journal article" date="2017" name="Plant Physiol. Biochem.">
        <title>Differential oxidative and antioxidative response of duckweed Lemna minor toward plant growth promoting/inhibiting bacteria.</title>
        <authorList>
            <person name="Ishizawa H."/>
            <person name="Kuroda M."/>
            <person name="Morikawa M."/>
            <person name="Ike M."/>
        </authorList>
    </citation>
    <scope>NUCLEOTIDE SEQUENCE [LARGE SCALE GENOMIC DNA]</scope>
    <source>
        <strain evidence="4">M6</strain>
    </source>
</reference>
<accession>A0A3G9G6K6</accession>
<evidence type="ECO:0000259" key="2">
    <source>
        <dbReference type="Pfam" id="PF00561"/>
    </source>
</evidence>
<dbReference type="RefSeq" id="WP_126419976.1">
    <property type="nucleotide sequence ID" value="NZ_AP018827.1"/>
</dbReference>
<evidence type="ECO:0000313" key="4">
    <source>
        <dbReference type="Proteomes" id="UP000278756"/>
    </source>
</evidence>
<dbReference type="EC" id="2.3.1.31" evidence="3"/>
<dbReference type="NCBIfam" id="NF006449">
    <property type="entry name" value="PRK08775.1"/>
    <property type="match status" value="1"/>
</dbReference>
<evidence type="ECO:0000256" key="1">
    <source>
        <dbReference type="ARBA" id="ARBA00022679"/>
    </source>
</evidence>
<keyword evidence="1 3" id="KW-0808">Transferase</keyword>
<dbReference type="SUPFAM" id="SSF53474">
    <property type="entry name" value="alpha/beta-Hydrolases"/>
    <property type="match status" value="1"/>
</dbReference>
<dbReference type="Gene3D" id="3.40.50.1820">
    <property type="entry name" value="alpha/beta hydrolase"/>
    <property type="match status" value="1"/>
</dbReference>
<evidence type="ECO:0000313" key="3">
    <source>
        <dbReference type="EMBL" id="BBF79869.1"/>
    </source>
</evidence>
<gene>
    <name evidence="3" type="ORF">EM6_0444</name>
</gene>
<dbReference type="AlphaFoldDB" id="A0A3G9G6K6"/>
<dbReference type="InterPro" id="IPR008220">
    <property type="entry name" value="HAT_MetX-like"/>
</dbReference>
<dbReference type="GO" id="GO:0009086">
    <property type="term" value="P:methionine biosynthetic process"/>
    <property type="evidence" value="ECO:0007669"/>
    <property type="project" value="TreeGrafter"/>
</dbReference>
<dbReference type="OrthoDB" id="9800754at2"/>
<dbReference type="GO" id="GO:0004414">
    <property type="term" value="F:homoserine O-acetyltransferase activity"/>
    <property type="evidence" value="ECO:0007669"/>
    <property type="project" value="UniProtKB-EC"/>
</dbReference>
<dbReference type="EMBL" id="AP018827">
    <property type="protein sequence ID" value="BBF79869.1"/>
    <property type="molecule type" value="Genomic_DNA"/>
</dbReference>
<reference evidence="4" key="1">
    <citation type="journal article" date="2017" name="Biotechnol. Biofuels">
        <title>Evaluation of environmental bacterial communities as a factor affecting the growth of duckweed Lemna minor.</title>
        <authorList>
            <person name="Ishizawa H."/>
            <person name="Kuroda M."/>
            <person name="Morikawa M."/>
            <person name="Ike M."/>
        </authorList>
    </citation>
    <scope>NUCLEOTIDE SEQUENCE [LARGE SCALE GENOMIC DNA]</scope>
    <source>
        <strain evidence="4">M6</strain>
    </source>
</reference>
<dbReference type="Pfam" id="PF00561">
    <property type="entry name" value="Abhydrolase_1"/>
    <property type="match status" value="1"/>
</dbReference>
<organism evidence="3 4">
    <name type="scientific">Asticcacaulis excentricus</name>
    <dbReference type="NCBI Taxonomy" id="78587"/>
    <lineage>
        <taxon>Bacteria</taxon>
        <taxon>Pseudomonadati</taxon>
        <taxon>Pseudomonadota</taxon>
        <taxon>Alphaproteobacteria</taxon>
        <taxon>Caulobacterales</taxon>
        <taxon>Caulobacteraceae</taxon>
        <taxon>Asticcacaulis</taxon>
    </lineage>
</organism>
<name>A0A3G9G6K6_9CAUL</name>
<dbReference type="Proteomes" id="UP000278756">
    <property type="component" value="Chromosome 1"/>
</dbReference>
<keyword evidence="3" id="KW-0012">Acyltransferase</keyword>
<feature type="domain" description="AB hydrolase-1" evidence="2">
    <location>
        <begin position="114"/>
        <end position="304"/>
    </location>
</feature>